<proteinExistence type="predicted"/>
<evidence type="ECO:0000313" key="1">
    <source>
        <dbReference type="EMBL" id="CDW73916.1"/>
    </source>
</evidence>
<protein>
    <submittedName>
        <fullName evidence="1">Uncharacterized protein</fullName>
    </submittedName>
</protein>
<organism evidence="1 2">
    <name type="scientific">Stylonychia lemnae</name>
    <name type="common">Ciliate</name>
    <dbReference type="NCBI Taxonomy" id="5949"/>
    <lineage>
        <taxon>Eukaryota</taxon>
        <taxon>Sar</taxon>
        <taxon>Alveolata</taxon>
        <taxon>Ciliophora</taxon>
        <taxon>Intramacronucleata</taxon>
        <taxon>Spirotrichea</taxon>
        <taxon>Stichotrichia</taxon>
        <taxon>Sporadotrichida</taxon>
        <taxon>Oxytrichidae</taxon>
        <taxon>Stylonychinae</taxon>
        <taxon>Stylonychia</taxon>
    </lineage>
</organism>
<evidence type="ECO:0000313" key="2">
    <source>
        <dbReference type="Proteomes" id="UP000039865"/>
    </source>
</evidence>
<gene>
    <name evidence="1" type="primary">Contig10815.g11562</name>
    <name evidence="1" type="ORF">STYLEM_2906</name>
</gene>
<dbReference type="AlphaFoldDB" id="A0A077ZWE9"/>
<reference evidence="1 2" key="1">
    <citation type="submission" date="2014-06" db="EMBL/GenBank/DDBJ databases">
        <authorList>
            <person name="Swart Estienne"/>
        </authorList>
    </citation>
    <scope>NUCLEOTIDE SEQUENCE [LARGE SCALE GENOMIC DNA]</scope>
    <source>
        <strain evidence="1 2">130c</strain>
    </source>
</reference>
<keyword evidence="2" id="KW-1185">Reference proteome</keyword>
<name>A0A077ZWE9_STYLE</name>
<dbReference type="Proteomes" id="UP000039865">
    <property type="component" value="Unassembled WGS sequence"/>
</dbReference>
<dbReference type="InParanoid" id="A0A077ZWE9"/>
<accession>A0A077ZWE9</accession>
<dbReference type="EMBL" id="CCKQ01002808">
    <property type="protein sequence ID" value="CDW73916.1"/>
    <property type="molecule type" value="Genomic_DNA"/>
</dbReference>
<sequence>MHSQQLDQEIMVGKKMELIMQTILHLVLQNYMVYSNSWFSNVFQQKNNTYQSVREDHYYAGRYQYPQPLAFYFYFDDISITTIRTTYSLADVFVNTGGLLGIIEVTIVLLINSKYGKSKNLKEIIKINKTPNSEVKQRTQKNEDPICKGILNDIKNRINFQNIQNSNFLYKIVLKKYQRQMTPYFKANLIELERIEDKIQKKKDTFKLTQNENHLWGQLSNYKKQQHKLFVKQIVYNAKEVEVDKRILKNLISSKKANKNTDDTVNLIQQNMARNFGQLFYRPAQQTSIADNADVDNQLDISQNDQFKSRFKQRFSKFIINDTKAAKRSNNL</sequence>